<evidence type="ECO:0000256" key="2">
    <source>
        <dbReference type="ARBA" id="ARBA00022692"/>
    </source>
</evidence>
<gene>
    <name evidence="6" type="ORF">PG991_000112</name>
</gene>
<protein>
    <submittedName>
        <fullName evidence="6">UbiA prenyltransferase</fullName>
    </submittedName>
</protein>
<feature type="transmembrane region" description="Helical" evidence="5">
    <location>
        <begin position="277"/>
        <end position="297"/>
    </location>
</feature>
<evidence type="ECO:0000256" key="1">
    <source>
        <dbReference type="ARBA" id="ARBA00004141"/>
    </source>
</evidence>
<evidence type="ECO:0000256" key="5">
    <source>
        <dbReference type="SAM" id="Phobius"/>
    </source>
</evidence>
<dbReference type="InterPro" id="IPR000537">
    <property type="entry name" value="UbiA_prenyltransferase"/>
</dbReference>
<feature type="transmembrane region" description="Helical" evidence="5">
    <location>
        <begin position="212"/>
        <end position="231"/>
    </location>
</feature>
<evidence type="ECO:0000313" key="7">
    <source>
        <dbReference type="Proteomes" id="UP001396898"/>
    </source>
</evidence>
<evidence type="ECO:0000313" key="6">
    <source>
        <dbReference type="EMBL" id="KAK8040324.1"/>
    </source>
</evidence>
<name>A0ABR1T344_9PEZI</name>
<dbReference type="CDD" id="cd13965">
    <property type="entry name" value="PT_UbiA_3"/>
    <property type="match status" value="1"/>
</dbReference>
<evidence type="ECO:0000256" key="4">
    <source>
        <dbReference type="ARBA" id="ARBA00023136"/>
    </source>
</evidence>
<dbReference type="PANTHER" id="PTHR42723">
    <property type="entry name" value="CHLOROPHYLL SYNTHASE"/>
    <property type="match status" value="1"/>
</dbReference>
<keyword evidence="4 5" id="KW-0472">Membrane</keyword>
<feature type="transmembrane region" description="Helical" evidence="5">
    <location>
        <begin position="252"/>
        <end position="271"/>
    </location>
</feature>
<comment type="caution">
    <text evidence="6">The sequence shown here is derived from an EMBL/GenBank/DDBJ whole genome shotgun (WGS) entry which is preliminary data.</text>
</comment>
<dbReference type="InterPro" id="IPR050475">
    <property type="entry name" value="Prenyltransferase_related"/>
</dbReference>
<dbReference type="EMBL" id="JAQQWI010000001">
    <property type="protein sequence ID" value="KAK8040324.1"/>
    <property type="molecule type" value="Genomic_DNA"/>
</dbReference>
<reference evidence="6 7" key="1">
    <citation type="submission" date="2023-01" db="EMBL/GenBank/DDBJ databases">
        <title>Analysis of 21 Apiospora genomes using comparative genomics revels a genus with tremendous synthesis potential of carbohydrate active enzymes and secondary metabolites.</title>
        <authorList>
            <person name="Sorensen T."/>
        </authorList>
    </citation>
    <scope>NUCLEOTIDE SEQUENCE [LARGE SCALE GENOMIC DNA]</scope>
    <source>
        <strain evidence="6 7">CBS 20057</strain>
    </source>
</reference>
<keyword evidence="3 5" id="KW-1133">Transmembrane helix</keyword>
<keyword evidence="2 5" id="KW-0812">Transmembrane</keyword>
<feature type="transmembrane region" description="Helical" evidence="5">
    <location>
        <begin position="142"/>
        <end position="168"/>
    </location>
</feature>
<keyword evidence="7" id="KW-1185">Reference proteome</keyword>
<dbReference type="PANTHER" id="PTHR42723:SF1">
    <property type="entry name" value="CHLOROPHYLL SYNTHASE, CHLOROPLASTIC"/>
    <property type="match status" value="1"/>
</dbReference>
<accession>A0ABR1T344</accession>
<evidence type="ECO:0000256" key="3">
    <source>
        <dbReference type="ARBA" id="ARBA00022989"/>
    </source>
</evidence>
<sequence length="327" mass="35419">MYKSVSYHQSHKADIIRGSQSLSHVVIYHTYTIWLFSVGDLSTTCLQSVFFGVSGAASGRLTTFRTTDNGTKSSPDPTTSTTMIGRLPWVFLYVWLCLLIHQLSNQSAVGAPEEDALNKPYRPIPAGRISQSQARYVLMPPAILIALMVSFALGVHWEAAMFIAIVYIHNDSGGGNIPLPRQILNGAALAVLGEGALKLAAGPGSVVGVEGYAWTAVVALLVATTIQTQDFRDMEGDAARGRRTLPLVVGDMAMRWVTIGLMLLWAFFVPWLCSAGLTGYVLSGAAAGVAGFSLAVYRTPEADERSYKLWSLWFGVVGIMPWLALFR</sequence>
<dbReference type="Proteomes" id="UP001396898">
    <property type="component" value="Unassembled WGS sequence"/>
</dbReference>
<proteinExistence type="predicted"/>
<comment type="subcellular location">
    <subcellularLocation>
        <location evidence="1">Membrane</location>
        <topology evidence="1">Multi-pass membrane protein</topology>
    </subcellularLocation>
</comment>
<organism evidence="6 7">
    <name type="scientific">Apiospora marii</name>
    <dbReference type="NCBI Taxonomy" id="335849"/>
    <lineage>
        <taxon>Eukaryota</taxon>
        <taxon>Fungi</taxon>
        <taxon>Dikarya</taxon>
        <taxon>Ascomycota</taxon>
        <taxon>Pezizomycotina</taxon>
        <taxon>Sordariomycetes</taxon>
        <taxon>Xylariomycetidae</taxon>
        <taxon>Amphisphaeriales</taxon>
        <taxon>Apiosporaceae</taxon>
        <taxon>Apiospora</taxon>
    </lineage>
</organism>
<feature type="transmembrane region" description="Helical" evidence="5">
    <location>
        <begin position="309"/>
        <end position="326"/>
    </location>
</feature>
<dbReference type="Pfam" id="PF01040">
    <property type="entry name" value="UbiA"/>
    <property type="match status" value="1"/>
</dbReference>